<dbReference type="CDD" id="cd00060">
    <property type="entry name" value="FHA"/>
    <property type="match status" value="1"/>
</dbReference>
<dbReference type="SUPFAM" id="SSF49879">
    <property type="entry name" value="SMAD/FHA domain"/>
    <property type="match status" value="1"/>
</dbReference>
<dbReference type="PANTHER" id="PTHR23308">
    <property type="entry name" value="NUCLEAR INHIBITOR OF PROTEIN PHOSPHATASE-1"/>
    <property type="match status" value="1"/>
</dbReference>
<evidence type="ECO:0000259" key="2">
    <source>
        <dbReference type="PROSITE" id="PS50006"/>
    </source>
</evidence>
<dbReference type="InterPro" id="IPR036388">
    <property type="entry name" value="WH-like_DNA-bd_sf"/>
</dbReference>
<dbReference type="Gene3D" id="2.60.200.20">
    <property type="match status" value="1"/>
</dbReference>
<dbReference type="InterPro" id="IPR016032">
    <property type="entry name" value="Sig_transdc_resp-reg_C-effctor"/>
</dbReference>
<dbReference type="SUPFAM" id="SSF46894">
    <property type="entry name" value="C-terminal effector domain of the bipartite response regulators"/>
    <property type="match status" value="1"/>
</dbReference>
<dbReference type="InterPro" id="IPR000253">
    <property type="entry name" value="FHA_dom"/>
</dbReference>
<keyword evidence="1" id="KW-0597">Phosphoprotein</keyword>
<evidence type="ECO:0000256" key="1">
    <source>
        <dbReference type="ARBA" id="ARBA00022553"/>
    </source>
</evidence>
<gene>
    <name evidence="3" type="ORF">C8N24_0360</name>
</gene>
<evidence type="ECO:0000313" key="4">
    <source>
        <dbReference type="Proteomes" id="UP000278962"/>
    </source>
</evidence>
<dbReference type="InterPro" id="IPR008984">
    <property type="entry name" value="SMAD_FHA_dom_sf"/>
</dbReference>
<dbReference type="GO" id="GO:0003677">
    <property type="term" value="F:DNA binding"/>
    <property type="evidence" value="ECO:0007669"/>
    <property type="project" value="InterPro"/>
</dbReference>
<keyword evidence="4" id="KW-1185">Reference proteome</keyword>
<dbReference type="Gene3D" id="1.10.10.10">
    <property type="entry name" value="Winged helix-like DNA-binding domain superfamily/Winged helix DNA-binding domain"/>
    <property type="match status" value="1"/>
</dbReference>
<dbReference type="EMBL" id="RBIL01000001">
    <property type="protein sequence ID" value="RKQ90552.1"/>
    <property type="molecule type" value="Genomic_DNA"/>
</dbReference>
<dbReference type="AlphaFoldDB" id="A0A660L675"/>
<dbReference type="SMART" id="SM00240">
    <property type="entry name" value="FHA"/>
    <property type="match status" value="1"/>
</dbReference>
<comment type="caution">
    <text evidence="3">The sequence shown here is derived from an EMBL/GenBank/DDBJ whole genome shotgun (WGS) entry which is preliminary data.</text>
</comment>
<dbReference type="GO" id="GO:0006355">
    <property type="term" value="P:regulation of DNA-templated transcription"/>
    <property type="evidence" value="ECO:0007669"/>
    <property type="project" value="InterPro"/>
</dbReference>
<name>A0A660L675_9ACTN</name>
<feature type="domain" description="FHA" evidence="2">
    <location>
        <begin position="60"/>
        <end position="111"/>
    </location>
</feature>
<organism evidence="3 4">
    <name type="scientific">Solirubrobacter pauli</name>
    <dbReference type="NCBI Taxonomy" id="166793"/>
    <lineage>
        <taxon>Bacteria</taxon>
        <taxon>Bacillati</taxon>
        <taxon>Actinomycetota</taxon>
        <taxon>Thermoleophilia</taxon>
        <taxon>Solirubrobacterales</taxon>
        <taxon>Solirubrobacteraceae</taxon>
        <taxon>Solirubrobacter</taxon>
    </lineage>
</organism>
<dbReference type="Proteomes" id="UP000278962">
    <property type="component" value="Unassembled WGS sequence"/>
</dbReference>
<evidence type="ECO:0000313" key="3">
    <source>
        <dbReference type="EMBL" id="RKQ90552.1"/>
    </source>
</evidence>
<proteinExistence type="predicted"/>
<dbReference type="InterPro" id="IPR050923">
    <property type="entry name" value="Cell_Proc_Reg/RNA_Proc"/>
</dbReference>
<sequence>MASRVTLRPVPDSPLDAHVATPQDLKERIAAERRGTPFLVYRDADDLQVIVELAPGADQLTIGRRPTNDVVLDWDSEISRVHAALERIGDDWTVVDDGLSHNGTYLNGARVTSRQRLKDGDVLTVGGVALAFRAPAGESMSRPTVTAMGPHVGELLTPAQRRVLVALCRPFKDSTYATPATNQQIADELVVSVDAVKSTLRALFEVFGVDALPQNQKRASLALQALRTGVITRRDL</sequence>
<protein>
    <submittedName>
        <fullName evidence="3">FHA domain-containing protein</fullName>
    </submittedName>
</protein>
<reference evidence="3 4" key="1">
    <citation type="submission" date="2018-10" db="EMBL/GenBank/DDBJ databases">
        <title>Genomic Encyclopedia of Archaeal and Bacterial Type Strains, Phase II (KMG-II): from individual species to whole genera.</title>
        <authorList>
            <person name="Goeker M."/>
        </authorList>
    </citation>
    <scope>NUCLEOTIDE SEQUENCE [LARGE SCALE GENOMIC DNA]</scope>
    <source>
        <strain evidence="3 4">DSM 14954</strain>
    </source>
</reference>
<dbReference type="PROSITE" id="PS50006">
    <property type="entry name" value="FHA_DOMAIN"/>
    <property type="match status" value="1"/>
</dbReference>
<accession>A0A660L675</accession>
<dbReference type="Pfam" id="PF00498">
    <property type="entry name" value="FHA"/>
    <property type="match status" value="1"/>
</dbReference>
<dbReference type="PROSITE" id="PS50096">
    <property type="entry name" value="IQ"/>
    <property type="match status" value="1"/>
</dbReference>